<keyword evidence="2" id="KW-0597">Phosphoprotein</keyword>
<keyword evidence="3" id="KW-0285">Flavoprotein</keyword>
<name>A0A174ZUX7_9FIRM</name>
<keyword evidence="4" id="KW-0288">FMN</keyword>
<dbReference type="InterPro" id="IPR010209">
    <property type="entry name" value="Ion_transpt_RnfG/RsxG"/>
</dbReference>
<proteinExistence type="predicted"/>
<dbReference type="GO" id="GO:0010181">
    <property type="term" value="F:FMN binding"/>
    <property type="evidence" value="ECO:0007669"/>
    <property type="project" value="InterPro"/>
</dbReference>
<dbReference type="Proteomes" id="UP000095662">
    <property type="component" value="Unassembled WGS sequence"/>
</dbReference>
<organism evidence="7 8">
    <name type="scientific">[Eubacterium] siraeum</name>
    <dbReference type="NCBI Taxonomy" id="39492"/>
    <lineage>
        <taxon>Bacteria</taxon>
        <taxon>Bacillati</taxon>
        <taxon>Bacillota</taxon>
        <taxon>Clostridia</taxon>
        <taxon>Eubacteriales</taxon>
        <taxon>Oscillospiraceae</taxon>
        <taxon>Oscillospiraceae incertae sedis</taxon>
    </lineage>
</organism>
<reference evidence="7 8" key="1">
    <citation type="submission" date="2015-09" db="EMBL/GenBank/DDBJ databases">
        <authorList>
            <consortium name="Pathogen Informatics"/>
        </authorList>
    </citation>
    <scope>NUCLEOTIDE SEQUENCE [LARGE SCALE GENOMIC DNA]</scope>
    <source>
        <strain evidence="7 8">2789STDY5834928</strain>
    </source>
</reference>
<dbReference type="PANTHER" id="PTHR36118:SF1">
    <property type="entry name" value="ION-TRANSLOCATING OXIDOREDUCTASE COMPLEX SUBUNIT G"/>
    <property type="match status" value="1"/>
</dbReference>
<evidence type="ECO:0000256" key="4">
    <source>
        <dbReference type="ARBA" id="ARBA00022643"/>
    </source>
</evidence>
<dbReference type="GO" id="GO:0022900">
    <property type="term" value="P:electron transport chain"/>
    <property type="evidence" value="ECO:0007669"/>
    <property type="project" value="InterPro"/>
</dbReference>
<dbReference type="PANTHER" id="PTHR36118">
    <property type="entry name" value="ION-TRANSLOCATING OXIDOREDUCTASE COMPLEX SUBUNIT G"/>
    <property type="match status" value="1"/>
</dbReference>
<sequence length="195" mass="20553">MNVLKKIKPVLVLSIICTLICALLIVTYNLTYVDTSGVLTDNLKAGCIAADGEGEYALITDKAAAKLDGEEFGNISKIVKNKTKGTFLFETVVDGYAADGIDAVIAIDKNGAVSGISIIALGETPGLGSKINDDAFLQRFYGVKSDISIVKSEPKNENEVQGITGSTLSSKGMAKAVNLAVKAYSVMDKEVQPNE</sequence>
<dbReference type="InterPro" id="IPR007329">
    <property type="entry name" value="FMN-bd"/>
</dbReference>
<dbReference type="AlphaFoldDB" id="A0A174ZUX7"/>
<evidence type="ECO:0000313" key="7">
    <source>
        <dbReference type="EMBL" id="CUQ87866.1"/>
    </source>
</evidence>
<evidence type="ECO:0000256" key="2">
    <source>
        <dbReference type="ARBA" id="ARBA00022553"/>
    </source>
</evidence>
<dbReference type="GO" id="GO:0005886">
    <property type="term" value="C:plasma membrane"/>
    <property type="evidence" value="ECO:0007669"/>
    <property type="project" value="InterPro"/>
</dbReference>
<evidence type="ECO:0000256" key="5">
    <source>
        <dbReference type="ARBA" id="ARBA00022982"/>
    </source>
</evidence>
<dbReference type="EMBL" id="CZBY01000012">
    <property type="protein sequence ID" value="CUQ87866.1"/>
    <property type="molecule type" value="Genomic_DNA"/>
</dbReference>
<evidence type="ECO:0000259" key="6">
    <source>
        <dbReference type="SMART" id="SM00900"/>
    </source>
</evidence>
<feature type="domain" description="FMN-binding" evidence="6">
    <location>
        <begin position="95"/>
        <end position="184"/>
    </location>
</feature>
<gene>
    <name evidence="7" type="ORF">ERS852540_01608</name>
</gene>
<protein>
    <submittedName>
        <fullName evidence="7">Na(+)-translocating NADH-quinone reductase subunit C</fullName>
    </submittedName>
</protein>
<dbReference type="OrthoDB" id="9794010at2"/>
<evidence type="ECO:0000313" key="8">
    <source>
        <dbReference type="Proteomes" id="UP000095662"/>
    </source>
</evidence>
<evidence type="ECO:0000256" key="3">
    <source>
        <dbReference type="ARBA" id="ARBA00022630"/>
    </source>
</evidence>
<dbReference type="STRING" id="39492.ERS852540_01608"/>
<dbReference type="Pfam" id="PF04205">
    <property type="entry name" value="FMN_bind"/>
    <property type="match status" value="1"/>
</dbReference>
<keyword evidence="1" id="KW-0813">Transport</keyword>
<keyword evidence="5" id="KW-0249">Electron transport</keyword>
<dbReference type="SMART" id="SM00900">
    <property type="entry name" value="FMN_bind"/>
    <property type="match status" value="1"/>
</dbReference>
<dbReference type="GO" id="GO:0009055">
    <property type="term" value="F:electron transfer activity"/>
    <property type="evidence" value="ECO:0007669"/>
    <property type="project" value="InterPro"/>
</dbReference>
<accession>A0A174ZUX7</accession>
<evidence type="ECO:0000256" key="1">
    <source>
        <dbReference type="ARBA" id="ARBA00022448"/>
    </source>
</evidence>